<proteinExistence type="predicted"/>
<dbReference type="EMBL" id="MU277219">
    <property type="protein sequence ID" value="KAI0060478.1"/>
    <property type="molecule type" value="Genomic_DNA"/>
</dbReference>
<organism evidence="1 2">
    <name type="scientific">Artomyces pyxidatus</name>
    <dbReference type="NCBI Taxonomy" id="48021"/>
    <lineage>
        <taxon>Eukaryota</taxon>
        <taxon>Fungi</taxon>
        <taxon>Dikarya</taxon>
        <taxon>Basidiomycota</taxon>
        <taxon>Agaricomycotina</taxon>
        <taxon>Agaricomycetes</taxon>
        <taxon>Russulales</taxon>
        <taxon>Auriscalpiaceae</taxon>
        <taxon>Artomyces</taxon>
    </lineage>
</organism>
<name>A0ACB8SVE6_9AGAM</name>
<reference evidence="1" key="1">
    <citation type="submission" date="2021-03" db="EMBL/GenBank/DDBJ databases">
        <authorList>
            <consortium name="DOE Joint Genome Institute"/>
            <person name="Ahrendt S."/>
            <person name="Looney B.P."/>
            <person name="Miyauchi S."/>
            <person name="Morin E."/>
            <person name="Drula E."/>
            <person name="Courty P.E."/>
            <person name="Chicoki N."/>
            <person name="Fauchery L."/>
            <person name="Kohler A."/>
            <person name="Kuo A."/>
            <person name="Labutti K."/>
            <person name="Pangilinan J."/>
            <person name="Lipzen A."/>
            <person name="Riley R."/>
            <person name="Andreopoulos W."/>
            <person name="He G."/>
            <person name="Johnson J."/>
            <person name="Barry K.W."/>
            <person name="Grigoriev I.V."/>
            <person name="Nagy L."/>
            <person name="Hibbett D."/>
            <person name="Henrissat B."/>
            <person name="Matheny P.B."/>
            <person name="Labbe J."/>
            <person name="Martin F."/>
        </authorList>
    </citation>
    <scope>NUCLEOTIDE SEQUENCE</scope>
    <source>
        <strain evidence="1">HHB10654</strain>
    </source>
</reference>
<accession>A0ACB8SVE6</accession>
<keyword evidence="2" id="KW-1185">Reference proteome</keyword>
<sequence>MSITLGTVKFLAIFNASFEAVGAELPDLSSITAGASVLPAFTSPTYSPRARWDVALWTRLLSKARSPATALSPGIEPGDCWPFAGSYGTLGIQMPSTIHVSGITVAHTEVSSLPSTAPRNFVLWGLEQAENPAVVRLLEGQYNVTGSHTQFFGVDGDVGRCAVKIDQVVLEIESNWGFKELTCLYHVRVHGQAV</sequence>
<reference evidence="1" key="2">
    <citation type="journal article" date="2022" name="New Phytol.">
        <title>Evolutionary transition to the ectomycorrhizal habit in the genomes of a hyperdiverse lineage of mushroom-forming fungi.</title>
        <authorList>
            <person name="Looney B."/>
            <person name="Miyauchi S."/>
            <person name="Morin E."/>
            <person name="Drula E."/>
            <person name="Courty P.E."/>
            <person name="Kohler A."/>
            <person name="Kuo A."/>
            <person name="LaButti K."/>
            <person name="Pangilinan J."/>
            <person name="Lipzen A."/>
            <person name="Riley R."/>
            <person name="Andreopoulos W."/>
            <person name="He G."/>
            <person name="Johnson J."/>
            <person name="Nolan M."/>
            <person name="Tritt A."/>
            <person name="Barry K.W."/>
            <person name="Grigoriev I.V."/>
            <person name="Nagy L.G."/>
            <person name="Hibbett D."/>
            <person name="Henrissat B."/>
            <person name="Matheny P.B."/>
            <person name="Labbe J."/>
            <person name="Martin F.M."/>
        </authorList>
    </citation>
    <scope>NUCLEOTIDE SEQUENCE</scope>
    <source>
        <strain evidence="1">HHB10654</strain>
    </source>
</reference>
<evidence type="ECO:0000313" key="1">
    <source>
        <dbReference type="EMBL" id="KAI0060478.1"/>
    </source>
</evidence>
<protein>
    <submittedName>
        <fullName evidence="1">Uncharacterized protein</fullName>
    </submittedName>
</protein>
<comment type="caution">
    <text evidence="1">The sequence shown here is derived from an EMBL/GenBank/DDBJ whole genome shotgun (WGS) entry which is preliminary data.</text>
</comment>
<dbReference type="Proteomes" id="UP000814140">
    <property type="component" value="Unassembled WGS sequence"/>
</dbReference>
<evidence type="ECO:0000313" key="2">
    <source>
        <dbReference type="Proteomes" id="UP000814140"/>
    </source>
</evidence>
<gene>
    <name evidence="1" type="ORF">BV25DRAFT_1807478</name>
</gene>